<organism evidence="2 3">
    <name type="scientific">Vespula pensylvanica</name>
    <name type="common">Western yellow jacket</name>
    <name type="synonym">Wasp</name>
    <dbReference type="NCBI Taxonomy" id="30213"/>
    <lineage>
        <taxon>Eukaryota</taxon>
        <taxon>Metazoa</taxon>
        <taxon>Ecdysozoa</taxon>
        <taxon>Arthropoda</taxon>
        <taxon>Hexapoda</taxon>
        <taxon>Insecta</taxon>
        <taxon>Pterygota</taxon>
        <taxon>Neoptera</taxon>
        <taxon>Endopterygota</taxon>
        <taxon>Hymenoptera</taxon>
        <taxon>Apocrita</taxon>
        <taxon>Aculeata</taxon>
        <taxon>Vespoidea</taxon>
        <taxon>Vespidae</taxon>
        <taxon>Vespinae</taxon>
        <taxon>Vespula</taxon>
    </lineage>
</organism>
<dbReference type="Proteomes" id="UP000600918">
    <property type="component" value="Unassembled WGS sequence"/>
</dbReference>
<evidence type="ECO:0000256" key="1">
    <source>
        <dbReference type="SAM" id="MobiDB-lite"/>
    </source>
</evidence>
<name>A0A834JT73_VESPE</name>
<keyword evidence="3" id="KW-1185">Reference proteome</keyword>
<evidence type="ECO:0000313" key="2">
    <source>
        <dbReference type="EMBL" id="KAF7394179.1"/>
    </source>
</evidence>
<evidence type="ECO:0000313" key="3">
    <source>
        <dbReference type="Proteomes" id="UP000600918"/>
    </source>
</evidence>
<dbReference type="EMBL" id="JACSDY010000021">
    <property type="protein sequence ID" value="KAF7394179.1"/>
    <property type="molecule type" value="Genomic_DNA"/>
</dbReference>
<dbReference type="AlphaFoldDB" id="A0A834JT73"/>
<sequence>MSFKRFLSSSAHVGGTRETSENRPQNSGSTTSVFTARPDGQAVPMEKPQGARCPNGSKRGSPPAIYGFCASLERPSNAGEISFRRRKRVFRAGHPSPTGEVAGRCSSDEAAENRNYLIDPFEYSSNERFHEIAPLHVLLRDSTAHPFCREIIRATGGNWVSQSTISYKSLFQPRCANVKGLDNVSSATLRPFNSDINTPRIDSYRFSMANLEGKKPVGGDVTIASIDPAVRR</sequence>
<accession>A0A834JT73</accession>
<reference evidence="2" key="1">
    <citation type="journal article" date="2020" name="G3 (Bethesda)">
        <title>High-Quality Assemblies for Three Invasive Social Wasps from the &lt;i&gt;Vespula&lt;/i&gt; Genus.</title>
        <authorList>
            <person name="Harrop T.W.R."/>
            <person name="Guhlin J."/>
            <person name="McLaughlin G.M."/>
            <person name="Permina E."/>
            <person name="Stockwell P."/>
            <person name="Gilligan J."/>
            <person name="Le Lec M.F."/>
            <person name="Gruber M.A.M."/>
            <person name="Quinn O."/>
            <person name="Lovegrove M."/>
            <person name="Duncan E.J."/>
            <person name="Remnant E.J."/>
            <person name="Van Eeckhoven J."/>
            <person name="Graham B."/>
            <person name="Knapp R.A."/>
            <person name="Langford K.W."/>
            <person name="Kronenberg Z."/>
            <person name="Press M.O."/>
            <person name="Eacker S.M."/>
            <person name="Wilson-Rankin E.E."/>
            <person name="Purcell J."/>
            <person name="Lester P.J."/>
            <person name="Dearden P.K."/>
        </authorList>
    </citation>
    <scope>NUCLEOTIDE SEQUENCE</scope>
    <source>
        <strain evidence="2">Volc-1</strain>
    </source>
</reference>
<comment type="caution">
    <text evidence="2">The sequence shown here is derived from an EMBL/GenBank/DDBJ whole genome shotgun (WGS) entry which is preliminary data.</text>
</comment>
<protein>
    <submittedName>
        <fullName evidence="2">Uncharacterized protein</fullName>
    </submittedName>
</protein>
<gene>
    <name evidence="2" type="ORF">H0235_016774</name>
</gene>
<feature type="region of interest" description="Disordered" evidence="1">
    <location>
        <begin position="1"/>
        <end position="59"/>
    </location>
</feature>
<proteinExistence type="predicted"/>
<feature type="compositionally biased region" description="Polar residues" evidence="1">
    <location>
        <begin position="22"/>
        <end position="34"/>
    </location>
</feature>